<feature type="region of interest" description="Disordered" evidence="1">
    <location>
        <begin position="120"/>
        <end position="139"/>
    </location>
</feature>
<dbReference type="EMBL" id="CP001736">
    <property type="protein sequence ID" value="ADB31569.1"/>
    <property type="molecule type" value="Genomic_DNA"/>
</dbReference>
<evidence type="ECO:0000313" key="3">
    <source>
        <dbReference type="EMBL" id="ADB31569.1"/>
    </source>
</evidence>
<dbReference type="InterPro" id="IPR051783">
    <property type="entry name" value="NAD(P)-dependent_oxidoreduct"/>
</dbReference>
<keyword evidence="4" id="KW-1185">Reference proteome</keyword>
<accession>D2PWB7</accession>
<dbReference type="InterPro" id="IPR001509">
    <property type="entry name" value="Epimerase_deHydtase"/>
</dbReference>
<dbReference type="KEGG" id="kfl:Kfla_2495"/>
<proteinExistence type="predicted"/>
<dbReference type="Gene3D" id="3.40.50.720">
    <property type="entry name" value="NAD(P)-binding Rossmann-like Domain"/>
    <property type="match status" value="1"/>
</dbReference>
<dbReference type="GO" id="GO:0005737">
    <property type="term" value="C:cytoplasm"/>
    <property type="evidence" value="ECO:0007669"/>
    <property type="project" value="TreeGrafter"/>
</dbReference>
<dbReference type="InterPro" id="IPR036291">
    <property type="entry name" value="NAD(P)-bd_dom_sf"/>
</dbReference>
<dbReference type="OrthoDB" id="3338687at2"/>
<feature type="domain" description="NAD-dependent epimerase/dehydratase" evidence="2">
    <location>
        <begin position="3"/>
        <end position="233"/>
    </location>
</feature>
<evidence type="ECO:0000259" key="2">
    <source>
        <dbReference type="Pfam" id="PF01370"/>
    </source>
</evidence>
<sequence>MRIVITGASGNLGTALLRRLAPDGHELVGLSRRPPEDPGDVQWQAVDLTDDSATVVLRQVFEGADAVVHLAWAFQPSHDLDYLESVGVGGTEKVLRAAAVAGVPHVLHLSSIGAYSAKRGDEPVDESWPTDGVPSSPYSRHKAATERLLDEFEHGGDGPTVTRLRPGIVGQRTAGSALLRYAVPALVPAKAIGLVPLVLLDRALAVPVVHADDVADAIARCLERRAGGAFNVCAPTPVTTTLIARALSARAVHVPAAAVRATVAASWHARIQQLDPGWIDLAYAVPLMDCSRAERELDWQPRSDGPEVLRELIDGLKDAAAGRTPVLRPRTVVNRLQDLLHRGPVGERRET</sequence>
<dbReference type="HOGENOM" id="CLU_007383_0_0_11"/>
<evidence type="ECO:0000256" key="1">
    <source>
        <dbReference type="SAM" id="MobiDB-lite"/>
    </source>
</evidence>
<protein>
    <submittedName>
        <fullName evidence="3">NAD-dependent epimerase/dehydratase</fullName>
    </submittedName>
</protein>
<dbReference type="GO" id="GO:0004029">
    <property type="term" value="F:aldehyde dehydrogenase (NAD+) activity"/>
    <property type="evidence" value="ECO:0007669"/>
    <property type="project" value="TreeGrafter"/>
</dbReference>
<dbReference type="Proteomes" id="UP000007967">
    <property type="component" value="Chromosome"/>
</dbReference>
<dbReference type="RefSeq" id="WP_012920125.1">
    <property type="nucleotide sequence ID" value="NC_013729.1"/>
</dbReference>
<gene>
    <name evidence="3" type="ordered locus">Kfla_2495</name>
</gene>
<dbReference type="PANTHER" id="PTHR48079:SF6">
    <property type="entry name" value="NAD(P)-BINDING DOMAIN-CONTAINING PROTEIN-RELATED"/>
    <property type="match status" value="1"/>
</dbReference>
<dbReference type="SUPFAM" id="SSF51735">
    <property type="entry name" value="NAD(P)-binding Rossmann-fold domains"/>
    <property type="match status" value="1"/>
</dbReference>
<dbReference type="AlphaFoldDB" id="D2PWB7"/>
<dbReference type="Pfam" id="PF01370">
    <property type="entry name" value="Epimerase"/>
    <property type="match status" value="1"/>
</dbReference>
<reference evidence="3 4" key="2">
    <citation type="journal article" date="2010" name="Stand. Genomic Sci.">
        <title>Complete genome sequence of Kribbella flavida type strain (IFO 14399).</title>
        <authorList>
            <person name="Pukall R."/>
            <person name="Lapidus A."/>
            <person name="Glavina Del Rio T."/>
            <person name="Copeland A."/>
            <person name="Tice H."/>
            <person name="Cheng J.-F."/>
            <person name="Lucas S."/>
            <person name="Chen F."/>
            <person name="Nolan M."/>
            <person name="LaButti K."/>
            <person name="Pati A."/>
            <person name="Ivanova N."/>
            <person name="Mavrommatis K."/>
            <person name="Mikhailova N."/>
            <person name="Pitluck S."/>
            <person name="Bruce D."/>
            <person name="Goodwin L."/>
            <person name="Land M."/>
            <person name="Hauser L."/>
            <person name="Chang Y.-J."/>
            <person name="Jeffries C.D."/>
            <person name="Chen A."/>
            <person name="Palaniappan K."/>
            <person name="Chain P."/>
            <person name="Rohde M."/>
            <person name="Goeker M."/>
            <person name="Bristow J."/>
            <person name="Eisen J.A."/>
            <person name="Markowitz V."/>
            <person name="Hugenholtz P."/>
            <person name="Kyrpides N.C."/>
            <person name="Klenk H.-P."/>
            <person name="Brettin T."/>
        </authorList>
    </citation>
    <scope>NUCLEOTIDE SEQUENCE [LARGE SCALE GENOMIC DNA]</scope>
    <source>
        <strain evidence="4">DSM 17836 / JCM 10339 / NBRC 14399</strain>
    </source>
</reference>
<name>D2PWB7_KRIFD</name>
<reference evidence="4" key="1">
    <citation type="submission" date="2009-09" db="EMBL/GenBank/DDBJ databases">
        <title>The complete genome of Kribbella flavida DSM 17836.</title>
        <authorList>
            <consortium name="US DOE Joint Genome Institute (JGI-PGF)"/>
            <person name="Lucas S."/>
            <person name="Copeland A."/>
            <person name="Lapidus A."/>
            <person name="Glavina del Rio T."/>
            <person name="Dalin E."/>
            <person name="Tice H."/>
            <person name="Bruce D."/>
            <person name="Goodwin L."/>
            <person name="Pitluck S."/>
            <person name="Kyrpides N."/>
            <person name="Mavromatis K."/>
            <person name="Ivanova N."/>
            <person name="Saunders E."/>
            <person name="Brettin T."/>
            <person name="Detter J.C."/>
            <person name="Han C."/>
            <person name="Larimer F."/>
            <person name="Land M."/>
            <person name="Hauser L."/>
            <person name="Markowitz V."/>
            <person name="Cheng J.-F."/>
            <person name="Hugenholtz P."/>
            <person name="Woyke T."/>
            <person name="Wu D."/>
            <person name="Pukall R."/>
            <person name="Klenk H.-P."/>
            <person name="Eisen J.A."/>
        </authorList>
    </citation>
    <scope>NUCLEOTIDE SEQUENCE [LARGE SCALE GENOMIC DNA]</scope>
    <source>
        <strain evidence="4">DSM 17836 / JCM 10339 / NBRC 14399</strain>
    </source>
</reference>
<dbReference type="eggNOG" id="COG0451">
    <property type="taxonomic scope" value="Bacteria"/>
</dbReference>
<evidence type="ECO:0000313" key="4">
    <source>
        <dbReference type="Proteomes" id="UP000007967"/>
    </source>
</evidence>
<dbReference type="STRING" id="479435.Kfla_2495"/>
<dbReference type="PANTHER" id="PTHR48079">
    <property type="entry name" value="PROTEIN YEEZ"/>
    <property type="match status" value="1"/>
</dbReference>
<organism evidence="3 4">
    <name type="scientific">Kribbella flavida (strain DSM 17836 / JCM 10339 / NBRC 14399)</name>
    <dbReference type="NCBI Taxonomy" id="479435"/>
    <lineage>
        <taxon>Bacteria</taxon>
        <taxon>Bacillati</taxon>
        <taxon>Actinomycetota</taxon>
        <taxon>Actinomycetes</taxon>
        <taxon>Propionibacteriales</taxon>
        <taxon>Kribbellaceae</taxon>
        <taxon>Kribbella</taxon>
    </lineage>
</organism>